<evidence type="ECO:0000313" key="2">
    <source>
        <dbReference type="EMBL" id="KAD4060048.1"/>
    </source>
</evidence>
<dbReference type="SUPFAM" id="SSF53597">
    <property type="entry name" value="Dihydrofolate reductase-like"/>
    <property type="match status" value="1"/>
</dbReference>
<evidence type="ECO:0000259" key="1">
    <source>
        <dbReference type="Pfam" id="PF01872"/>
    </source>
</evidence>
<comment type="caution">
    <text evidence="2">The sequence shown here is derived from an EMBL/GenBank/DDBJ whole genome shotgun (WGS) entry which is preliminary data.</text>
</comment>
<dbReference type="PANTHER" id="PTHR38011">
    <property type="entry name" value="DIHYDROFOLATE REDUCTASE FAMILY PROTEIN (AFU_ORTHOLOGUE AFUA_8G06820)"/>
    <property type="match status" value="1"/>
</dbReference>
<sequence>MSKGGLGTGMLVKLTVNTFLTLNGVMQAPGSVEEDPSGGFTGGGWLTPHADPDLEQIVSEWYGMADALLLGRHTYDMMQPYWEEANDPGDFIARALNGLPKYLVSTTMPPVPWHNTHLLHGELVSSVERVKSLPGGEVQVHGSYQLVQALAAAGLVDAYRLLIFPVVVGRGKRLFEDIREAASYSISRPQTTRAGAISVTLHPKVLPAGPVSDAGSEFSL</sequence>
<dbReference type="Pfam" id="PF01872">
    <property type="entry name" value="RibD_C"/>
    <property type="match status" value="1"/>
</dbReference>
<dbReference type="GO" id="GO:0009231">
    <property type="term" value="P:riboflavin biosynthetic process"/>
    <property type="evidence" value="ECO:0007669"/>
    <property type="project" value="InterPro"/>
</dbReference>
<accession>A0A5N6MVA6</accession>
<dbReference type="Proteomes" id="UP000326852">
    <property type="component" value="Unassembled WGS sequence"/>
</dbReference>
<name>A0A5N6MVA6_9MICC</name>
<dbReference type="InterPro" id="IPR002734">
    <property type="entry name" value="RibDG_C"/>
</dbReference>
<organism evidence="2 3">
    <name type="scientific">Arthrobacter yangruifuii</name>
    <dbReference type="NCBI Taxonomy" id="2606616"/>
    <lineage>
        <taxon>Bacteria</taxon>
        <taxon>Bacillati</taxon>
        <taxon>Actinomycetota</taxon>
        <taxon>Actinomycetes</taxon>
        <taxon>Micrococcales</taxon>
        <taxon>Micrococcaceae</taxon>
        <taxon>Arthrobacter</taxon>
    </lineage>
</organism>
<proteinExistence type="predicted"/>
<dbReference type="EMBL" id="VTFX01000001">
    <property type="protein sequence ID" value="KAD4060048.1"/>
    <property type="molecule type" value="Genomic_DNA"/>
</dbReference>
<dbReference type="AlphaFoldDB" id="A0A5N6MVA6"/>
<gene>
    <name evidence="2" type="ORF">GD627_02970</name>
</gene>
<dbReference type="PANTHER" id="PTHR38011:SF2">
    <property type="entry name" value="BIFUNCTIONAL DEAMINASE-REDUCTASE DOMAIN PROTEIN"/>
    <property type="match status" value="1"/>
</dbReference>
<protein>
    <submittedName>
        <fullName evidence="2">Dihydrofolate reductase</fullName>
    </submittedName>
</protein>
<evidence type="ECO:0000313" key="3">
    <source>
        <dbReference type="Proteomes" id="UP000326852"/>
    </source>
</evidence>
<reference evidence="2 3" key="1">
    <citation type="submission" date="2019-08" db="EMBL/GenBank/DDBJ databases">
        <title>Arthrobacter sp. nov., isolated from plateau pika and Tibetan wild ass.</title>
        <authorList>
            <person name="Ge Y."/>
        </authorList>
    </citation>
    <scope>NUCLEOTIDE SEQUENCE [LARGE SCALE GENOMIC DNA]</scope>
    <source>
        <strain evidence="2 3">785</strain>
    </source>
</reference>
<keyword evidence="3" id="KW-1185">Reference proteome</keyword>
<feature type="domain" description="Bacterial bifunctional deaminase-reductase C-terminal" evidence="1">
    <location>
        <begin position="13"/>
        <end position="178"/>
    </location>
</feature>
<dbReference type="Gene3D" id="3.40.430.10">
    <property type="entry name" value="Dihydrofolate Reductase, subunit A"/>
    <property type="match status" value="1"/>
</dbReference>
<dbReference type="InterPro" id="IPR050765">
    <property type="entry name" value="Riboflavin_Biosynth_HTPR"/>
</dbReference>
<dbReference type="GO" id="GO:0008703">
    <property type="term" value="F:5-amino-6-(5-phosphoribosylamino)uracil reductase activity"/>
    <property type="evidence" value="ECO:0007669"/>
    <property type="project" value="InterPro"/>
</dbReference>
<dbReference type="InterPro" id="IPR024072">
    <property type="entry name" value="DHFR-like_dom_sf"/>
</dbReference>